<evidence type="ECO:0000256" key="3">
    <source>
        <dbReference type="ARBA" id="ARBA00022452"/>
    </source>
</evidence>
<dbReference type="InterPro" id="IPR036942">
    <property type="entry name" value="Beta-barrel_TonB_sf"/>
</dbReference>
<protein>
    <submittedName>
        <fullName evidence="9">TonB-dependent receptor plug domain-containing protein</fullName>
    </submittedName>
</protein>
<evidence type="ECO:0000259" key="8">
    <source>
        <dbReference type="Pfam" id="PF07715"/>
    </source>
</evidence>
<proteinExistence type="inferred from homology"/>
<evidence type="ECO:0000256" key="7">
    <source>
        <dbReference type="PROSITE-ProRule" id="PRU01360"/>
    </source>
</evidence>
<dbReference type="Pfam" id="PF07715">
    <property type="entry name" value="Plug"/>
    <property type="match status" value="1"/>
</dbReference>
<evidence type="ECO:0000313" key="9">
    <source>
        <dbReference type="EMBL" id="MFD2592046.1"/>
    </source>
</evidence>
<keyword evidence="5 7" id="KW-0472">Membrane</keyword>
<dbReference type="InterPro" id="IPR037066">
    <property type="entry name" value="Plug_dom_sf"/>
</dbReference>
<keyword evidence="10" id="KW-1185">Reference proteome</keyword>
<gene>
    <name evidence="9" type="ORF">ACFSTE_14500</name>
</gene>
<accession>A0ABW5N9Y6</accession>
<keyword evidence="2 7" id="KW-0813">Transport</keyword>
<evidence type="ECO:0000256" key="4">
    <source>
        <dbReference type="ARBA" id="ARBA00022692"/>
    </source>
</evidence>
<evidence type="ECO:0000256" key="5">
    <source>
        <dbReference type="ARBA" id="ARBA00023136"/>
    </source>
</evidence>
<dbReference type="Gene3D" id="2.40.170.20">
    <property type="entry name" value="TonB-dependent receptor, beta-barrel domain"/>
    <property type="match status" value="1"/>
</dbReference>
<dbReference type="Proteomes" id="UP001597459">
    <property type="component" value="Unassembled WGS sequence"/>
</dbReference>
<dbReference type="Gene3D" id="2.170.130.10">
    <property type="entry name" value="TonB-dependent receptor, plug domain"/>
    <property type="match status" value="1"/>
</dbReference>
<evidence type="ECO:0000256" key="2">
    <source>
        <dbReference type="ARBA" id="ARBA00022448"/>
    </source>
</evidence>
<dbReference type="InterPro" id="IPR012910">
    <property type="entry name" value="Plug_dom"/>
</dbReference>
<comment type="caution">
    <text evidence="9">The sequence shown here is derived from an EMBL/GenBank/DDBJ whole genome shotgun (WGS) entry which is preliminary data.</text>
</comment>
<keyword evidence="6 7" id="KW-0998">Cell outer membrane</keyword>
<keyword evidence="3 7" id="KW-1134">Transmembrane beta strand</keyword>
<evidence type="ECO:0000256" key="1">
    <source>
        <dbReference type="ARBA" id="ARBA00004571"/>
    </source>
</evidence>
<dbReference type="SUPFAM" id="SSF56935">
    <property type="entry name" value="Porins"/>
    <property type="match status" value="1"/>
</dbReference>
<name>A0ABW5N9Y6_9FLAO</name>
<feature type="domain" description="TonB-dependent receptor plug" evidence="8">
    <location>
        <begin position="115"/>
        <end position="235"/>
    </location>
</feature>
<evidence type="ECO:0000313" key="10">
    <source>
        <dbReference type="Proteomes" id="UP001597459"/>
    </source>
</evidence>
<keyword evidence="9" id="KW-0675">Receptor</keyword>
<reference evidence="10" key="1">
    <citation type="journal article" date="2019" name="Int. J. Syst. Evol. Microbiol.">
        <title>The Global Catalogue of Microorganisms (GCM) 10K type strain sequencing project: providing services to taxonomists for standard genome sequencing and annotation.</title>
        <authorList>
            <consortium name="The Broad Institute Genomics Platform"/>
            <consortium name="The Broad Institute Genome Sequencing Center for Infectious Disease"/>
            <person name="Wu L."/>
            <person name="Ma J."/>
        </authorList>
    </citation>
    <scope>NUCLEOTIDE SEQUENCE [LARGE SCALE GENOMIC DNA]</scope>
    <source>
        <strain evidence="10">KCTC 42423</strain>
    </source>
</reference>
<dbReference type="EMBL" id="JBHULX010000030">
    <property type="protein sequence ID" value="MFD2592046.1"/>
    <property type="molecule type" value="Genomic_DNA"/>
</dbReference>
<dbReference type="RefSeq" id="WP_378253545.1">
    <property type="nucleotide sequence ID" value="NZ_JBHSJV010000001.1"/>
</dbReference>
<sequence length="1079" mass="121556">MKQTKHILLLLLLLYSMNGMSQHIIKGKLINSISQPVEGVVLKEINTNKKVISNKLGYFELEVETLPSTVVILSKFYQQKTIHFKTTAFKNISLESIQIEEVLLIGTKENKKTKEVFSSSNTLGNKAVINTVEANPINILRGQIAGLQMSATAGGVTSGSSMIIRGQKSIAGNNQPLFVIDGIPIPNESSGANANGGQDWGNALKDINPFDIEEINVLKSAMDANKYGARGLNGVVEITTKGNRIKNGWSFNANAGYSIGKTFGAPELIDINDIDKNDKRSFLLTKASENYLNHFEDANSQTLHISASNGTKISKSYLSYTLHANKGNYHENTFDKHNLLLKNILQASDKLQLSTRLSFISSLSRNAPSIGAHKFSSLGNQFINAPINIADNVGKSALENQTNWWLYGHRAEKRNTTFRGAFSLNYELTPTLFINASTSYSGYSISTEELAPGFFRDLDSDRREYVLYLDEDTHSYYNTAEEKTDEVSLYIGFKQQLKFNQFTIENELSFDYFNTNSSIIGEAYIPKTSIPIPFYRGFEKEVLATYRQADQRILNSSFKAKNANQNSIYGFYLSHTNSWREKLFLHLGLKYHINKTFKSLGDLSEIKQAYPAVGVSYNALDDVRKLLNKEIRFMSNLSIKTNFAKVGNVTGLYHISNPVNSDLELPYPSHQTIMKPYYTQNAVFGAKNDYQIGFSVEKSWENEWGLDTYFFKDRIKLSTAYYTRLTNNHLYELLTPLENNESIIRQMEVDVVNSGWEVQLHSKIIETPDFRWENIINYSSNKNRFKEINGGVQQSQLGQEEVNLRGALTGSFGTMVSNYSYLREGGNKVFDANMRYLPSGKPEIIGDATPDFLLGMVNVFRYKNLEFSFVLDSKFGGDILSGTYALLYNRGALKNTAFGRTKENGGVERVETDTHYNPETDENEISYIRSFDGIIPEGVFASETILHGVNVGGLTFEQARERIGTDSNGEYLLQPLKANDYYEGFTKYAGVKEDAVFDNSYIALREVKVTYNLPEKWLRKSRFATMSLGLVGRNLGYLYRSLPYNLNPDGSYNNRNGGAFEFGSLLPVRNFGAFIRFKF</sequence>
<comment type="similarity">
    <text evidence="7">Belongs to the TonB-dependent receptor family.</text>
</comment>
<organism evidence="9 10">
    <name type="scientific">Aquimarina hainanensis</name>
    <dbReference type="NCBI Taxonomy" id="1578017"/>
    <lineage>
        <taxon>Bacteria</taxon>
        <taxon>Pseudomonadati</taxon>
        <taxon>Bacteroidota</taxon>
        <taxon>Flavobacteriia</taxon>
        <taxon>Flavobacteriales</taxon>
        <taxon>Flavobacteriaceae</taxon>
        <taxon>Aquimarina</taxon>
    </lineage>
</organism>
<comment type="subcellular location">
    <subcellularLocation>
        <location evidence="1 7">Cell outer membrane</location>
        <topology evidence="1 7">Multi-pass membrane protein</topology>
    </subcellularLocation>
</comment>
<dbReference type="PROSITE" id="PS52016">
    <property type="entry name" value="TONB_DEPENDENT_REC_3"/>
    <property type="match status" value="1"/>
</dbReference>
<evidence type="ECO:0000256" key="6">
    <source>
        <dbReference type="ARBA" id="ARBA00023237"/>
    </source>
</evidence>
<dbReference type="InterPro" id="IPR039426">
    <property type="entry name" value="TonB-dep_rcpt-like"/>
</dbReference>
<keyword evidence="4 7" id="KW-0812">Transmembrane</keyword>